<reference evidence="1" key="1">
    <citation type="submission" date="2022-04" db="EMBL/GenBank/DDBJ databases">
        <title>Paenibacillus mangrovi sp. nov., a novel endophytic bacterium isolated from bark of Kandelia candel.</title>
        <authorList>
            <person name="Tuo L."/>
        </authorList>
    </citation>
    <scope>NUCLEOTIDE SEQUENCE</scope>
    <source>
        <strain evidence="1">KQZ6P-2</strain>
    </source>
</reference>
<dbReference type="Proteomes" id="UP001139347">
    <property type="component" value="Unassembled WGS sequence"/>
</dbReference>
<keyword evidence="2" id="KW-1185">Reference proteome</keyword>
<comment type="caution">
    <text evidence="1">The sequence shown here is derived from an EMBL/GenBank/DDBJ whole genome shotgun (WGS) entry which is preliminary data.</text>
</comment>
<organism evidence="1 2">
    <name type="scientific">Paenibacillus mangrovi</name>
    <dbReference type="NCBI Taxonomy" id="2931978"/>
    <lineage>
        <taxon>Bacteria</taxon>
        <taxon>Bacillati</taxon>
        <taxon>Bacillota</taxon>
        <taxon>Bacilli</taxon>
        <taxon>Bacillales</taxon>
        <taxon>Paenibacillaceae</taxon>
        <taxon>Paenibacillus</taxon>
    </lineage>
</organism>
<evidence type="ECO:0000313" key="2">
    <source>
        <dbReference type="Proteomes" id="UP001139347"/>
    </source>
</evidence>
<dbReference type="InterPro" id="IPR045527">
    <property type="entry name" value="DUF6470"/>
</dbReference>
<evidence type="ECO:0000313" key="1">
    <source>
        <dbReference type="EMBL" id="MCJ8012756.1"/>
    </source>
</evidence>
<dbReference type="RefSeq" id="WP_244725583.1">
    <property type="nucleotide sequence ID" value="NZ_JALIRP010000005.1"/>
</dbReference>
<accession>A0A9X1WQC4</accession>
<name>A0A9X1WQC4_9BACL</name>
<dbReference type="Pfam" id="PF20074">
    <property type="entry name" value="DUF6470"/>
    <property type="match status" value="1"/>
</dbReference>
<protein>
    <submittedName>
        <fullName evidence="1">DUF6470 family protein</fullName>
    </submittedName>
</protein>
<dbReference type="EMBL" id="JALIRP010000005">
    <property type="protein sequence ID" value="MCJ8012756.1"/>
    <property type="molecule type" value="Genomic_DNA"/>
</dbReference>
<gene>
    <name evidence="1" type="ORF">MUG84_13545</name>
</gene>
<proteinExistence type="predicted"/>
<sequence>MNLQRLSIRQTYANIGMESERAQLMIESPPAEMDIESSPSMMDIQKTPSELSVDSSRAWMALGKGDHLEWLHMISSQMHQQYLTNVANIVDEGNRLAQFTKQKIADMIVQRIQEKSIIEYNGEASSNNVDVKYKPAETNINWNSPQINITFTPNRPNVSFQPGSMNIYLKNKNDIKMWVSNYDLYG</sequence>
<dbReference type="AlphaFoldDB" id="A0A9X1WQC4"/>